<dbReference type="Proteomes" id="UP000829364">
    <property type="component" value="Chromosome 6"/>
</dbReference>
<dbReference type="GeneID" id="72069136"/>
<dbReference type="AlphaFoldDB" id="A0A9Q8QHS8"/>
<keyword evidence="2" id="KW-1185">Reference proteome</keyword>
<gene>
    <name evidence="1" type="ORF">JDV02_007187</name>
</gene>
<reference evidence="1" key="1">
    <citation type="submission" date="2021-11" db="EMBL/GenBank/DDBJ databases">
        <title>Purpureocillium_takamizusanense_genome.</title>
        <authorList>
            <person name="Nguyen N.-H."/>
        </authorList>
    </citation>
    <scope>NUCLEOTIDE SEQUENCE</scope>
    <source>
        <strain evidence="1">PT3</strain>
    </source>
</reference>
<dbReference type="EMBL" id="CP086359">
    <property type="protein sequence ID" value="UNI21174.1"/>
    <property type="molecule type" value="Genomic_DNA"/>
</dbReference>
<dbReference type="KEGG" id="ptkz:JDV02_007187"/>
<evidence type="ECO:0000313" key="2">
    <source>
        <dbReference type="Proteomes" id="UP000829364"/>
    </source>
</evidence>
<accession>A0A9Q8QHS8</accession>
<dbReference type="RefSeq" id="XP_047844655.1">
    <property type="nucleotide sequence ID" value="XM_047988657.1"/>
</dbReference>
<name>A0A9Q8QHS8_9HYPO</name>
<sequence length="104" mass="11862">MHLEHQLASKFNMTVWIESFDTPACMASDLKRRAKSEWWLLVTSPCMVASKLPNEGALRRQPGRAPTRASFVRPVEERLMEVPVARITAACHASFHACRSRIRQ</sequence>
<organism evidence="1 2">
    <name type="scientific">Purpureocillium takamizusanense</name>
    <dbReference type="NCBI Taxonomy" id="2060973"/>
    <lineage>
        <taxon>Eukaryota</taxon>
        <taxon>Fungi</taxon>
        <taxon>Dikarya</taxon>
        <taxon>Ascomycota</taxon>
        <taxon>Pezizomycotina</taxon>
        <taxon>Sordariomycetes</taxon>
        <taxon>Hypocreomycetidae</taxon>
        <taxon>Hypocreales</taxon>
        <taxon>Ophiocordycipitaceae</taxon>
        <taxon>Purpureocillium</taxon>
    </lineage>
</organism>
<proteinExistence type="predicted"/>
<protein>
    <submittedName>
        <fullName evidence="1">Uncharacterized protein</fullName>
    </submittedName>
</protein>
<evidence type="ECO:0000313" key="1">
    <source>
        <dbReference type="EMBL" id="UNI21174.1"/>
    </source>
</evidence>